<name>A0A5C6FC81_9BACT</name>
<evidence type="ECO:0000313" key="1">
    <source>
        <dbReference type="EMBL" id="TWU57181.1"/>
    </source>
</evidence>
<dbReference type="PROSITE" id="PS51257">
    <property type="entry name" value="PROKAR_LIPOPROTEIN"/>
    <property type="match status" value="1"/>
</dbReference>
<dbReference type="RefSeq" id="WP_146532118.1">
    <property type="nucleotide sequence ID" value="NZ_SJPX01000001.1"/>
</dbReference>
<dbReference type="SUPFAM" id="SSF48452">
    <property type="entry name" value="TPR-like"/>
    <property type="match status" value="1"/>
</dbReference>
<dbReference type="AlphaFoldDB" id="A0A5C6FC81"/>
<dbReference type="Gene3D" id="1.25.40.10">
    <property type="entry name" value="Tetratricopeptide repeat domain"/>
    <property type="match status" value="1"/>
</dbReference>
<evidence type="ECO:0000313" key="2">
    <source>
        <dbReference type="Proteomes" id="UP000317977"/>
    </source>
</evidence>
<dbReference type="InterPro" id="IPR011990">
    <property type="entry name" value="TPR-like_helical_dom_sf"/>
</dbReference>
<dbReference type="EMBL" id="SJPX01000001">
    <property type="protein sequence ID" value="TWU57181.1"/>
    <property type="molecule type" value="Genomic_DNA"/>
</dbReference>
<sequence length="355" mass="38753">MIVRFSFGFVFLTLLVVSGCRSSSVGEVAKDTRVRRLADDGRELFAEGDVEAAIKKYQSAVLRAWAMDDPTESGNGAYNLAACMVTDGDNGVARDWLADARAELTRGGESIGNVWLLESRIAIDDGRFAAAARYLDASACATPPCAVGDSTCECPTSEGCKRCPLDCVPCVGRRLEAKRAEEDCRDGFTAQIHLTRARLAAEQFDLAAAGKHFQCACELISDVCSYELHAELQNVAALIHVAKEEYLQAAWHFDREAKYLRMAGNFREVPGALELAAAAYQQAGMPREAADRLNRVARVWVGRGDAKKAWEFVRAASDAVDACAIDDEDSIRIRLSLVARQIERMLKADAYATSH</sequence>
<dbReference type="OrthoDB" id="236867at2"/>
<evidence type="ECO:0008006" key="3">
    <source>
        <dbReference type="Google" id="ProtNLM"/>
    </source>
</evidence>
<organism evidence="1 2">
    <name type="scientific">Rubripirellula reticaptiva</name>
    <dbReference type="NCBI Taxonomy" id="2528013"/>
    <lineage>
        <taxon>Bacteria</taxon>
        <taxon>Pseudomonadati</taxon>
        <taxon>Planctomycetota</taxon>
        <taxon>Planctomycetia</taxon>
        <taxon>Pirellulales</taxon>
        <taxon>Pirellulaceae</taxon>
        <taxon>Rubripirellula</taxon>
    </lineage>
</organism>
<accession>A0A5C6FC81</accession>
<dbReference type="Proteomes" id="UP000317977">
    <property type="component" value="Unassembled WGS sequence"/>
</dbReference>
<comment type="caution">
    <text evidence="1">The sequence shown here is derived from an EMBL/GenBank/DDBJ whole genome shotgun (WGS) entry which is preliminary data.</text>
</comment>
<reference evidence="1 2" key="1">
    <citation type="submission" date="2019-02" db="EMBL/GenBank/DDBJ databases">
        <title>Deep-cultivation of Planctomycetes and their phenomic and genomic characterization uncovers novel biology.</title>
        <authorList>
            <person name="Wiegand S."/>
            <person name="Jogler M."/>
            <person name="Boedeker C."/>
            <person name="Pinto D."/>
            <person name="Vollmers J."/>
            <person name="Rivas-Marin E."/>
            <person name="Kohn T."/>
            <person name="Peeters S.H."/>
            <person name="Heuer A."/>
            <person name="Rast P."/>
            <person name="Oberbeckmann S."/>
            <person name="Bunk B."/>
            <person name="Jeske O."/>
            <person name="Meyerdierks A."/>
            <person name="Storesund J.E."/>
            <person name="Kallscheuer N."/>
            <person name="Luecker S."/>
            <person name="Lage O.M."/>
            <person name="Pohl T."/>
            <person name="Merkel B.J."/>
            <person name="Hornburger P."/>
            <person name="Mueller R.-W."/>
            <person name="Bruemmer F."/>
            <person name="Labrenz M."/>
            <person name="Spormann A.M."/>
            <person name="Op Den Camp H."/>
            <person name="Overmann J."/>
            <person name="Amann R."/>
            <person name="Jetten M.S.M."/>
            <person name="Mascher T."/>
            <person name="Medema M.H."/>
            <person name="Devos D.P."/>
            <person name="Kaster A.-K."/>
            <person name="Ovreas L."/>
            <person name="Rohde M."/>
            <person name="Galperin M.Y."/>
            <person name="Jogler C."/>
        </authorList>
    </citation>
    <scope>NUCLEOTIDE SEQUENCE [LARGE SCALE GENOMIC DNA]</scope>
    <source>
        <strain evidence="1 2">Poly59</strain>
    </source>
</reference>
<keyword evidence="2" id="KW-1185">Reference proteome</keyword>
<proteinExistence type="predicted"/>
<protein>
    <recommendedName>
        <fullName evidence="3">Tetratricopeptide repeat protein</fullName>
    </recommendedName>
</protein>
<gene>
    <name evidence="1" type="ORF">Poly59_00870</name>
</gene>